<accession>A0A0X8P675</accession>
<dbReference type="Pfam" id="PF07433">
    <property type="entry name" value="DUF1513"/>
    <property type="match status" value="1"/>
</dbReference>
<protein>
    <submittedName>
        <fullName evidence="1">DUF1513 domain-containing protein</fullName>
    </submittedName>
</protein>
<dbReference type="InterPro" id="IPR011044">
    <property type="entry name" value="Quino_amine_DH_bsu"/>
</dbReference>
<gene>
    <name evidence="1" type="ORF">AL504_27725</name>
</gene>
<evidence type="ECO:0000313" key="1">
    <source>
        <dbReference type="EMBL" id="AMG40429.2"/>
    </source>
</evidence>
<dbReference type="Proteomes" id="UP000060602">
    <property type="component" value="Chromosome"/>
</dbReference>
<dbReference type="InterPro" id="IPR008311">
    <property type="entry name" value="UCP028101"/>
</dbReference>
<organism evidence="1 2">
    <name type="scientific">Alcaligenes xylosoxydans xylosoxydans</name>
    <name type="common">Achromobacter xylosoxidans</name>
    <dbReference type="NCBI Taxonomy" id="85698"/>
    <lineage>
        <taxon>Bacteria</taxon>
        <taxon>Pseudomonadati</taxon>
        <taxon>Pseudomonadota</taxon>
        <taxon>Betaproteobacteria</taxon>
        <taxon>Burkholderiales</taxon>
        <taxon>Alcaligenaceae</taxon>
        <taxon>Achromobacter</taxon>
    </lineage>
</organism>
<reference evidence="2" key="1">
    <citation type="submission" date="2015-12" db="EMBL/GenBank/DDBJ databases">
        <title>FDA dAtabase for Regulatory Grade micrObial Sequences (FDA-ARGOS): Supporting development and validation of Infectious Disease Dx tests.</title>
        <authorList>
            <person name="Case J."/>
            <person name="Tallon L."/>
            <person name="Sadzewicz L."/>
            <person name="Sengamalay N."/>
            <person name="Ott S."/>
            <person name="Godinez A."/>
            <person name="Nagaraj S."/>
            <person name="Nadendla S."/>
            <person name="Sichtig H."/>
        </authorList>
    </citation>
    <scope>NUCLEOTIDE SEQUENCE [LARGE SCALE GENOMIC DNA]</scope>
    <source>
        <strain evidence="2">FDAARGOS_147</strain>
    </source>
</reference>
<dbReference type="PROSITE" id="PS51318">
    <property type="entry name" value="TAT"/>
    <property type="match status" value="1"/>
</dbReference>
<dbReference type="PIRSF" id="PIRSF028101">
    <property type="entry name" value="UCP028101"/>
    <property type="match status" value="1"/>
</dbReference>
<dbReference type="RefSeq" id="WP_104021740.1">
    <property type="nucleotide sequence ID" value="NZ_CP014060.2"/>
</dbReference>
<dbReference type="SUPFAM" id="SSF50969">
    <property type="entry name" value="YVTN repeat-like/Quinoprotein amine dehydrogenase"/>
    <property type="match status" value="1"/>
</dbReference>
<sequence length="403" mass="42270">MRSMATERDRGVATHGVPARALAGDAPAWPARRGFLARSAGGALGAALGWPGLALASAGDGAQARYLAARQRAGRDEAVVLDGAGQDRRVVPMPARGHSFAIDAASERAVVFGRQPGFFALAFDLRGERAPLELPLPDDRHFFGHGAYFDGARLLAATENDFDGGRGVLGIYDATPGGAYRRIGEYDTGGIGPHEVVLMPDGRTLCVANGGILTHPDYGKLELNLDTMRPSLAYLDAASGDLLEKVELPPELHRLSIRHLALAADDSVWFGCQYMGPAGDRPALVGRHRRGAALELFAGPAPALREMRNYIGSVTADAAGAIIATSSPVGGQVLYWDAASGRCLGETRLADGCGVAPAPVSGFLINSGLGAMLHADASGIERPLLAPSRERAWDNHFRKVAGT</sequence>
<proteinExistence type="predicted"/>
<dbReference type="EMBL" id="CP014060">
    <property type="protein sequence ID" value="AMG40429.2"/>
    <property type="molecule type" value="Genomic_DNA"/>
</dbReference>
<name>A0A0X8P675_ALCXX</name>
<evidence type="ECO:0000313" key="2">
    <source>
        <dbReference type="Proteomes" id="UP000060602"/>
    </source>
</evidence>
<dbReference type="InterPro" id="IPR006311">
    <property type="entry name" value="TAT_signal"/>
</dbReference>
<dbReference type="AlphaFoldDB" id="A0A0X8P675"/>